<evidence type="ECO:0000313" key="1">
    <source>
        <dbReference type="EMBL" id="KDC52864.1"/>
    </source>
</evidence>
<dbReference type="AlphaFoldDB" id="A0ABD3YCT0"/>
<evidence type="ECO:0000313" key="2">
    <source>
        <dbReference type="Proteomes" id="UP000027154"/>
    </source>
</evidence>
<protein>
    <recommendedName>
        <fullName evidence="3">Transposase</fullName>
    </recommendedName>
</protein>
<sequence>MRLSYENKALGTHYNVFRHHPHILLIWLHRAEKMALATKQPTDERPTIKQTVHTVKKLKMYILQILKKVP</sequence>
<organism evidence="1 2">
    <name type="scientific">Pseudoalteromonas fuliginea</name>
    <dbReference type="NCBI Taxonomy" id="1872678"/>
    <lineage>
        <taxon>Bacteria</taxon>
        <taxon>Pseudomonadati</taxon>
        <taxon>Pseudomonadota</taxon>
        <taxon>Gammaproteobacteria</taxon>
        <taxon>Alteromonadales</taxon>
        <taxon>Pseudoalteromonadaceae</taxon>
        <taxon>Pseudoalteromonas</taxon>
    </lineage>
</organism>
<accession>A0ABD3YCT0</accession>
<comment type="caution">
    <text evidence="1">The sequence shown here is derived from an EMBL/GenBank/DDBJ whole genome shotgun (WGS) entry which is preliminary data.</text>
</comment>
<proteinExistence type="predicted"/>
<reference evidence="1 2" key="1">
    <citation type="submission" date="2014-04" db="EMBL/GenBank/DDBJ databases">
        <title>Pseudoalteromonas galatheae sp. nov., isolated from a deep-sea polychaete near Canal Concepcion, Chile.</title>
        <authorList>
            <person name="Machado H.R."/>
            <person name="Gram L."/>
            <person name="Vynne N.G."/>
        </authorList>
    </citation>
    <scope>NUCLEOTIDE SEQUENCE [LARGE SCALE GENOMIC DNA]</scope>
    <source>
        <strain evidence="1 2">KMM216</strain>
    </source>
</reference>
<gene>
    <name evidence="1" type="ORF">DC53_02760</name>
</gene>
<dbReference type="EMBL" id="JJNZ01000008">
    <property type="protein sequence ID" value="KDC52864.1"/>
    <property type="molecule type" value="Genomic_DNA"/>
</dbReference>
<dbReference type="Proteomes" id="UP000027154">
    <property type="component" value="Unassembled WGS sequence"/>
</dbReference>
<evidence type="ECO:0008006" key="3">
    <source>
        <dbReference type="Google" id="ProtNLM"/>
    </source>
</evidence>
<name>A0ABD3YCT0_9GAMM</name>